<dbReference type="AlphaFoldDB" id="A0A1H5Z2R1"/>
<dbReference type="RefSeq" id="WP_103955182.1">
    <property type="nucleotide sequence ID" value="NZ_FNVT01000002.1"/>
</dbReference>
<reference evidence="1 2" key="1">
    <citation type="submission" date="2016-10" db="EMBL/GenBank/DDBJ databases">
        <authorList>
            <person name="de Groot N.N."/>
        </authorList>
    </citation>
    <scope>NUCLEOTIDE SEQUENCE [LARGE SCALE GENOMIC DNA]</scope>
    <source>
        <strain evidence="1 2">CGMCC 4.7037</strain>
    </source>
</reference>
<keyword evidence="2" id="KW-1185">Reference proteome</keyword>
<protein>
    <submittedName>
        <fullName evidence="1">Uncharacterized protein</fullName>
    </submittedName>
</protein>
<evidence type="ECO:0000313" key="2">
    <source>
        <dbReference type="Proteomes" id="UP000236732"/>
    </source>
</evidence>
<accession>A0A1H5Z2R1</accession>
<dbReference type="OrthoDB" id="3535601at2"/>
<evidence type="ECO:0000313" key="1">
    <source>
        <dbReference type="EMBL" id="SEG30578.1"/>
    </source>
</evidence>
<name>A0A1H5Z2R1_9ACTN</name>
<dbReference type="Proteomes" id="UP000236732">
    <property type="component" value="Unassembled WGS sequence"/>
</dbReference>
<sequence>MTEIIKALVDPDKIERHLGGIVDIEDISAEWRVHEFGTTNELWSGSCPDAIALHSTRCEEALIKYELWDGEPPFASGWGESRAGSVHLISGMVRATSTQSGFRTRHETFDLGCRDQEWRFRIHRKFLGHEDFPTDIVDLVLFKLQFWSAEAGDVPREER</sequence>
<gene>
    <name evidence="1" type="ORF">SAMN05444920_102518</name>
</gene>
<organism evidence="1 2">
    <name type="scientific">Nonomuraea solani</name>
    <dbReference type="NCBI Taxonomy" id="1144553"/>
    <lineage>
        <taxon>Bacteria</taxon>
        <taxon>Bacillati</taxon>
        <taxon>Actinomycetota</taxon>
        <taxon>Actinomycetes</taxon>
        <taxon>Streptosporangiales</taxon>
        <taxon>Streptosporangiaceae</taxon>
        <taxon>Nonomuraea</taxon>
    </lineage>
</organism>
<proteinExistence type="predicted"/>
<dbReference type="EMBL" id="FNVT01000002">
    <property type="protein sequence ID" value="SEG30578.1"/>
    <property type="molecule type" value="Genomic_DNA"/>
</dbReference>